<evidence type="ECO:0000313" key="3">
    <source>
        <dbReference type="EMBL" id="EGC28832.1"/>
    </source>
</evidence>
<name>F1A4Q0_DICPU</name>
<dbReference type="Proteomes" id="UP000001064">
    <property type="component" value="Unassembled WGS sequence"/>
</dbReference>
<feature type="region of interest" description="Disordered" evidence="2">
    <location>
        <begin position="97"/>
        <end position="126"/>
    </location>
</feature>
<keyword evidence="4" id="KW-1185">Reference proteome</keyword>
<evidence type="ECO:0000256" key="2">
    <source>
        <dbReference type="SAM" id="MobiDB-lite"/>
    </source>
</evidence>
<feature type="non-terminal residue" evidence="3">
    <location>
        <position position="224"/>
    </location>
</feature>
<dbReference type="VEuPathDB" id="AmoebaDB:DICPUDRAFT_85103"/>
<dbReference type="InParanoid" id="F1A4Q0"/>
<organism evidence="3 4">
    <name type="scientific">Dictyostelium purpureum</name>
    <name type="common">Slime mold</name>
    <dbReference type="NCBI Taxonomy" id="5786"/>
    <lineage>
        <taxon>Eukaryota</taxon>
        <taxon>Amoebozoa</taxon>
        <taxon>Evosea</taxon>
        <taxon>Eumycetozoa</taxon>
        <taxon>Dictyostelia</taxon>
        <taxon>Dictyosteliales</taxon>
        <taxon>Dictyosteliaceae</taxon>
        <taxon>Dictyostelium</taxon>
    </lineage>
</organism>
<feature type="compositionally biased region" description="Acidic residues" evidence="2">
    <location>
        <begin position="100"/>
        <end position="119"/>
    </location>
</feature>
<gene>
    <name evidence="3" type="ORF">DICPUDRAFT_85103</name>
</gene>
<evidence type="ECO:0000256" key="1">
    <source>
        <dbReference type="SAM" id="Coils"/>
    </source>
</evidence>
<dbReference type="AlphaFoldDB" id="F1A4Q0"/>
<evidence type="ECO:0000313" key="4">
    <source>
        <dbReference type="Proteomes" id="UP000001064"/>
    </source>
</evidence>
<reference evidence="4" key="1">
    <citation type="journal article" date="2011" name="Genome Biol.">
        <title>Comparative genomics of the social amoebae Dictyostelium discoideum and Dictyostelium purpureum.</title>
        <authorList>
            <consortium name="US DOE Joint Genome Institute (JGI-PGF)"/>
            <person name="Sucgang R."/>
            <person name="Kuo A."/>
            <person name="Tian X."/>
            <person name="Salerno W."/>
            <person name="Parikh A."/>
            <person name="Feasley C.L."/>
            <person name="Dalin E."/>
            <person name="Tu H."/>
            <person name="Huang E."/>
            <person name="Barry K."/>
            <person name="Lindquist E."/>
            <person name="Shapiro H."/>
            <person name="Bruce D."/>
            <person name="Schmutz J."/>
            <person name="Salamov A."/>
            <person name="Fey P."/>
            <person name="Gaudet P."/>
            <person name="Anjard C."/>
            <person name="Babu M.M."/>
            <person name="Basu S."/>
            <person name="Bushmanova Y."/>
            <person name="van der Wel H."/>
            <person name="Katoh-Kurasawa M."/>
            <person name="Dinh C."/>
            <person name="Coutinho P.M."/>
            <person name="Saito T."/>
            <person name="Elias M."/>
            <person name="Schaap P."/>
            <person name="Kay R.R."/>
            <person name="Henrissat B."/>
            <person name="Eichinger L."/>
            <person name="Rivero F."/>
            <person name="Putnam N.H."/>
            <person name="West C.M."/>
            <person name="Loomis W.F."/>
            <person name="Chisholm R.L."/>
            <person name="Shaulsky G."/>
            <person name="Strassmann J.E."/>
            <person name="Queller D.C."/>
            <person name="Kuspa A."/>
            <person name="Grigoriev I.V."/>
        </authorList>
    </citation>
    <scope>NUCLEOTIDE SEQUENCE [LARGE SCALE GENOMIC DNA]</scope>
    <source>
        <strain evidence="4">QSDP1</strain>
    </source>
</reference>
<dbReference type="EMBL" id="GL871535">
    <property type="protein sequence ID" value="EGC28832.1"/>
    <property type="molecule type" value="Genomic_DNA"/>
</dbReference>
<keyword evidence="1" id="KW-0175">Coiled coil</keyword>
<dbReference type="KEGG" id="dpp:DICPUDRAFT_85103"/>
<dbReference type="RefSeq" id="XP_003294643.1">
    <property type="nucleotide sequence ID" value="XM_003294595.1"/>
</dbReference>
<feature type="coiled-coil region" evidence="1">
    <location>
        <begin position="149"/>
        <end position="221"/>
    </location>
</feature>
<sequence>MDFDNSNSFINLKNSNYLIDENKDILEFYNQNPNGLITKKQLKQNLKEIISDDELIESIFKNIPFQKVAPIKFIYEGFLKEYSKIFKAEDNKKEEYNEVVYEEEEEEEDEDEDEEEEENFCQKDSNSKTSIVISAHNDQIEIENNNNIKLNLSNEIKNYIKNENDLTENNLILEEKVKKLKIEIKNLKDIEKKKKELEIQFEELVENDKANKKQINDLKNQINN</sequence>
<accession>F1A4Q0</accession>
<protein>
    <submittedName>
        <fullName evidence="3">Uncharacterized protein</fullName>
    </submittedName>
</protein>
<proteinExistence type="predicted"/>
<dbReference type="GeneID" id="10507100"/>